<evidence type="ECO:0000256" key="1">
    <source>
        <dbReference type="SAM" id="MobiDB-lite"/>
    </source>
</evidence>
<feature type="compositionally biased region" description="Basic and acidic residues" evidence="1">
    <location>
        <begin position="628"/>
        <end position="644"/>
    </location>
</feature>
<reference evidence="3 4" key="1">
    <citation type="submission" date="2024-01" db="EMBL/GenBank/DDBJ databases">
        <title>A draft genome for a cacao thread blight-causing isolate of Paramarasmius palmivorus.</title>
        <authorList>
            <person name="Baruah I.K."/>
            <person name="Bukari Y."/>
            <person name="Amoako-Attah I."/>
            <person name="Meinhardt L.W."/>
            <person name="Bailey B.A."/>
            <person name="Cohen S.P."/>
        </authorList>
    </citation>
    <scope>NUCLEOTIDE SEQUENCE [LARGE SCALE GENOMIC DNA]</scope>
    <source>
        <strain evidence="3 4">GH-12</strain>
    </source>
</reference>
<name>A0AAW0APU4_9AGAR</name>
<dbReference type="Proteomes" id="UP001383192">
    <property type="component" value="Unassembled WGS sequence"/>
</dbReference>
<feature type="region of interest" description="Disordered" evidence="1">
    <location>
        <begin position="193"/>
        <end position="231"/>
    </location>
</feature>
<evidence type="ECO:0000313" key="3">
    <source>
        <dbReference type="EMBL" id="KAK7014117.1"/>
    </source>
</evidence>
<keyword evidence="4" id="KW-1185">Reference proteome</keyword>
<dbReference type="AlphaFoldDB" id="A0AAW0APU4"/>
<gene>
    <name evidence="3" type="ORF">VNI00_019397</name>
</gene>
<feature type="compositionally biased region" description="Acidic residues" evidence="1">
    <location>
        <begin position="198"/>
        <end position="211"/>
    </location>
</feature>
<evidence type="ECO:0000259" key="2">
    <source>
        <dbReference type="Pfam" id="PF20149"/>
    </source>
</evidence>
<dbReference type="Pfam" id="PF20149">
    <property type="entry name" value="DUF6532"/>
    <property type="match status" value="1"/>
</dbReference>
<organism evidence="3 4">
    <name type="scientific">Paramarasmius palmivorus</name>
    <dbReference type="NCBI Taxonomy" id="297713"/>
    <lineage>
        <taxon>Eukaryota</taxon>
        <taxon>Fungi</taxon>
        <taxon>Dikarya</taxon>
        <taxon>Basidiomycota</taxon>
        <taxon>Agaricomycotina</taxon>
        <taxon>Agaricomycetes</taxon>
        <taxon>Agaricomycetidae</taxon>
        <taxon>Agaricales</taxon>
        <taxon>Marasmiineae</taxon>
        <taxon>Marasmiaceae</taxon>
        <taxon>Paramarasmius</taxon>
    </lineage>
</organism>
<feature type="compositionally biased region" description="Low complexity" evidence="1">
    <location>
        <begin position="263"/>
        <end position="273"/>
    </location>
</feature>
<dbReference type="InterPro" id="IPR045341">
    <property type="entry name" value="DUF6532"/>
</dbReference>
<feature type="region of interest" description="Disordered" evidence="1">
    <location>
        <begin position="621"/>
        <end position="644"/>
    </location>
</feature>
<evidence type="ECO:0000313" key="4">
    <source>
        <dbReference type="Proteomes" id="UP001383192"/>
    </source>
</evidence>
<sequence length="644" mass="69964">MAPKGSKVILRKVLPTNEDVDVDMDSQLEETVQASRKSRKTKAKAMDNAVWLDPAAGCPKGPGVTKAATEARKCALSNSDAVNVKKSKKAKADVEAIDEPCFDDNDESDIEMELEVVASAVKPKPAKAKGAQAAITTTKLRTARVETTSKLPKPSVIKPTAVTKGPGKRTGKYSIFYRHCEVQNTVVAVPAPANLDDASSDSEEHGSDDDHENDKTKDIQQSDEGGSESDGSVVMTRAEFLAEQAHVVEVDEDSDKEQEAIAVAATKPKTPGAKPKKASKRQEQHDSEQPQILAPQLTQPTQSRVWSEAATPVKAPGGEYTMTVQPPVLRAVIKNTFSVILEYAIFTNMYPNYRSTAVFTRNIFMKAASVTGKQIGGDDSKKAHAKEIFERAQTDLAFIKCFSDLFRSASKTVAHATTPALLGLTTLSESELRKRANDELKGERFIYARKKGGAVLKSAPYLHPCVIVHVRDWAFKSQANSAAVAPKYIPKFCTSLPDDEDAPEKELPIDLIAASATAVQSVLLDIANTGSTVLKTRFDGDALAAYYRGHVKQLEEIRRNHATEFHRVMLELYNFATYTGTQVKKAAGNFDFNDRDSDDDECISDEGFGDIEQGMLEMNGTGVEGVDSQEKVAGEDDTSKTGVI</sequence>
<accession>A0AAW0APU4</accession>
<dbReference type="EMBL" id="JAYKXP010000371">
    <property type="protein sequence ID" value="KAK7014117.1"/>
    <property type="molecule type" value="Genomic_DNA"/>
</dbReference>
<feature type="region of interest" description="Disordered" evidence="1">
    <location>
        <begin position="263"/>
        <end position="304"/>
    </location>
</feature>
<comment type="caution">
    <text evidence="3">The sequence shown here is derived from an EMBL/GenBank/DDBJ whole genome shotgun (WGS) entry which is preliminary data.</text>
</comment>
<proteinExistence type="predicted"/>
<feature type="domain" description="DUF6532" evidence="2">
    <location>
        <begin position="343"/>
        <end position="557"/>
    </location>
</feature>
<protein>
    <recommendedName>
        <fullName evidence="2">DUF6532 domain-containing protein</fullName>
    </recommendedName>
</protein>